<evidence type="ECO:0000256" key="1">
    <source>
        <dbReference type="SAM" id="Phobius"/>
    </source>
</evidence>
<keyword evidence="1" id="KW-0812">Transmembrane</keyword>
<feature type="transmembrane region" description="Helical" evidence="1">
    <location>
        <begin position="137"/>
        <end position="159"/>
    </location>
</feature>
<dbReference type="AlphaFoldDB" id="A0A1B6E300"/>
<feature type="transmembrane region" description="Helical" evidence="1">
    <location>
        <begin position="78"/>
        <end position="99"/>
    </location>
</feature>
<accession>A0A1B6E300</accession>
<proteinExistence type="predicted"/>
<feature type="transmembrane region" description="Helical" evidence="1">
    <location>
        <begin position="106"/>
        <end position="131"/>
    </location>
</feature>
<feature type="transmembrane region" description="Helical" evidence="1">
    <location>
        <begin position="33"/>
        <end position="58"/>
    </location>
</feature>
<reference evidence="2" key="1">
    <citation type="submission" date="2015-12" db="EMBL/GenBank/DDBJ databases">
        <title>De novo transcriptome assembly of four potential Pierce s Disease insect vectors from Arizona vineyards.</title>
        <authorList>
            <person name="Tassone E.E."/>
        </authorList>
    </citation>
    <scope>NUCLEOTIDE SEQUENCE</scope>
</reference>
<protein>
    <recommendedName>
        <fullName evidence="3">MARVEL domain-containing protein</fullName>
    </recommendedName>
</protein>
<organism evidence="2">
    <name type="scientific">Clastoptera arizonana</name>
    <name type="common">Arizona spittle bug</name>
    <dbReference type="NCBI Taxonomy" id="38151"/>
    <lineage>
        <taxon>Eukaryota</taxon>
        <taxon>Metazoa</taxon>
        <taxon>Ecdysozoa</taxon>
        <taxon>Arthropoda</taxon>
        <taxon>Hexapoda</taxon>
        <taxon>Insecta</taxon>
        <taxon>Pterygota</taxon>
        <taxon>Neoptera</taxon>
        <taxon>Paraneoptera</taxon>
        <taxon>Hemiptera</taxon>
        <taxon>Auchenorrhyncha</taxon>
        <taxon>Cercopoidea</taxon>
        <taxon>Clastopteridae</taxon>
        <taxon>Clastoptera</taxon>
    </lineage>
</organism>
<sequence>MFLYIISENMPGARIPELNKCICGCSLRLGAKIIAATFFTLSAFIFISSFGAIFVQFFEESKKNDNTGMYEHAALMEFLLLSILSGLLASLSTLLWYGIEKHSPSYVLPWCILTTAYNGIFLLFILITLFIRFITLFQVICLQIIAITFYAVLIVYSYFRELTREKNSPAQFNNAE</sequence>
<dbReference type="EMBL" id="GEDC01004985">
    <property type="protein sequence ID" value="JAS32313.1"/>
    <property type="molecule type" value="Transcribed_RNA"/>
</dbReference>
<evidence type="ECO:0008006" key="3">
    <source>
        <dbReference type="Google" id="ProtNLM"/>
    </source>
</evidence>
<dbReference type="PANTHER" id="PTHR36694">
    <property type="entry name" value="PASIFLORA 1, ISOFORM A-RELATED"/>
    <property type="match status" value="1"/>
</dbReference>
<keyword evidence="1" id="KW-0472">Membrane</keyword>
<name>A0A1B6E300_9HEMI</name>
<gene>
    <name evidence="2" type="ORF">g.40039</name>
</gene>
<keyword evidence="1" id="KW-1133">Transmembrane helix</keyword>
<evidence type="ECO:0000313" key="2">
    <source>
        <dbReference type="EMBL" id="JAS32313.1"/>
    </source>
</evidence>
<dbReference type="PANTHER" id="PTHR36694:SF11">
    <property type="entry name" value="LP21121P-RELATED"/>
    <property type="match status" value="1"/>
</dbReference>